<protein>
    <submittedName>
        <fullName evidence="1">Uncharacterized protein</fullName>
    </submittedName>
</protein>
<gene>
    <name evidence="1" type="ORF">G7K_4749-t1</name>
</gene>
<evidence type="ECO:0000313" key="2">
    <source>
        <dbReference type="Proteomes" id="UP000033140"/>
    </source>
</evidence>
<reference evidence="1 2" key="1">
    <citation type="journal article" date="2011" name="J. Gen. Appl. Microbiol.">
        <title>Draft genome sequencing of the enigmatic yeast Saitoella complicata.</title>
        <authorList>
            <person name="Nishida H."/>
            <person name="Hamamoto M."/>
            <person name="Sugiyama J."/>
        </authorList>
    </citation>
    <scope>NUCLEOTIDE SEQUENCE [LARGE SCALE GENOMIC DNA]</scope>
    <source>
        <strain evidence="1 2">NRRL Y-17804</strain>
    </source>
</reference>
<comment type="caution">
    <text evidence="1">The sequence shown here is derived from an EMBL/GenBank/DDBJ whole genome shotgun (WGS) entry which is preliminary data.</text>
</comment>
<dbReference type="EMBL" id="BACD03000035">
    <property type="protein sequence ID" value="GAO50625.1"/>
    <property type="molecule type" value="Genomic_DNA"/>
</dbReference>
<reference evidence="1 2" key="2">
    <citation type="journal article" date="2014" name="J. Gen. Appl. Microbiol.">
        <title>The early diverging ascomycetous budding yeast Saitoella complicata has three histone deacetylases belonging to the Clr6, Hos2, and Rpd3 lineages.</title>
        <authorList>
            <person name="Nishida H."/>
            <person name="Matsumoto T."/>
            <person name="Kondo S."/>
            <person name="Hamamoto M."/>
            <person name="Yoshikawa H."/>
        </authorList>
    </citation>
    <scope>NUCLEOTIDE SEQUENCE [LARGE SCALE GENOMIC DNA]</scope>
    <source>
        <strain evidence="1 2">NRRL Y-17804</strain>
    </source>
</reference>
<organism evidence="1 2">
    <name type="scientific">Saitoella complicata (strain BCRC 22490 / CBS 7301 / JCM 7358 / NBRC 10748 / NRRL Y-17804)</name>
    <dbReference type="NCBI Taxonomy" id="698492"/>
    <lineage>
        <taxon>Eukaryota</taxon>
        <taxon>Fungi</taxon>
        <taxon>Dikarya</taxon>
        <taxon>Ascomycota</taxon>
        <taxon>Taphrinomycotina</taxon>
        <taxon>Taphrinomycotina incertae sedis</taxon>
        <taxon>Saitoella</taxon>
    </lineage>
</organism>
<accession>A0A0E9NMH4</accession>
<reference evidence="1 2" key="3">
    <citation type="journal article" date="2015" name="Genome Announc.">
        <title>Draft Genome Sequence of the Archiascomycetous Yeast Saitoella complicata.</title>
        <authorList>
            <person name="Yamauchi K."/>
            <person name="Kondo S."/>
            <person name="Hamamoto M."/>
            <person name="Takahashi Y."/>
            <person name="Ogura Y."/>
            <person name="Hayashi T."/>
            <person name="Nishida H."/>
        </authorList>
    </citation>
    <scope>NUCLEOTIDE SEQUENCE [LARGE SCALE GENOMIC DNA]</scope>
    <source>
        <strain evidence="1 2">NRRL Y-17804</strain>
    </source>
</reference>
<sequence length="216" mass="24313">MYPSSSPVIPRPARIAYTVTHGLYHVAVDFRQLKSAKCCYESAFGASRYDCCIVSKAIDFRVFQVGVGNRLPTSTDTRYKDVVPIIKRFACDTCEFDVQLNIDGRRCLLEQLQHAMHLEQILEVSQSTMAKFPWATPMQRTLSPLPWVEFNSCSLSRGPEEESGGEASPHDVDHVQFVRELAESGCCVVEEVKLGWVCLQHVGQCLRNDCCRKYAG</sequence>
<keyword evidence="2" id="KW-1185">Reference proteome</keyword>
<evidence type="ECO:0000313" key="1">
    <source>
        <dbReference type="EMBL" id="GAO50625.1"/>
    </source>
</evidence>
<name>A0A0E9NMH4_SAICN</name>
<dbReference type="Proteomes" id="UP000033140">
    <property type="component" value="Unassembled WGS sequence"/>
</dbReference>
<dbReference type="AlphaFoldDB" id="A0A0E9NMH4"/>
<proteinExistence type="predicted"/>